<evidence type="ECO:0000256" key="4">
    <source>
        <dbReference type="ARBA" id="ARBA00023163"/>
    </source>
</evidence>
<keyword evidence="3" id="KW-0238">DNA-binding</keyword>
<feature type="domain" description="TF-B3" evidence="7">
    <location>
        <begin position="418"/>
        <end position="482"/>
    </location>
</feature>
<dbReference type="SMART" id="SM01019">
    <property type="entry name" value="B3"/>
    <property type="match status" value="6"/>
</dbReference>
<gene>
    <name evidence="8" type="ORF">VNO80_17169</name>
</gene>
<sequence>MAAHPPIDHAILPIRFFKTILKSNLLRLVNILTFTFTYGSSQQIPNKFTIRYGENLSNPVFLRPPDGTQWKVYWTKQKGEIWFEKGWKEFVENYSLDHGHFVFFTFDGTSKIDVVMVDQSALDMQYPSSHTPEQSESLGHSDDESFKILDEGPDSDQHAEDDEVTVGNLSLNWPRVARAKLLARKFISCNPFFTVVIRSYNLTTNRLNIPNLEGYIDKRKKYVTVEVGGKSWSLRLVGSDRRRFGGGWRVFAKENDLEAGDVLNWKEMDAEVWLIDEWKKFAEFFSLDQNHLLVFRYVGKSQFKVVILDQDGLEIVYPLMEGSLDGADNGSSSRQRREQDFLYHLLLLLRRTKVDNVYERGRKRNRRCSRSKVKTESGTALERAKSFHSKNPYYIRVMHRSYIVKKFLMRNERETIVLSLWNSEDRSWDVNFHVYRSRKQVSLGSGWADFVEDNNLKKGNICVFGKIKDPGVSFRVFFYRDPQESSPSNFSAFGNDGANESKQTGPQNTSADRGSDGVPRNVFYDSKFRGCDNEISENHFALSVLTIVYIPEQLIRNHEMENAAKVGLRVGNRTWPVKLEHYPENKWHKLCYSDWSEFMRECSGIHFFKRIEEDTLRNGDLRIPRSFVSKHWEDISNPLRLLLPEGGEWKVNWKKIGVDIWLIDKWKKFVEFYSLDQDNLLIFKYVGMSQFEVVILDQSGLEIVYPLMEANLDAAENGNSSCQFKKGESSLPGSHFSKKVKANNRRNQPNISTDVENMRAQSQRFKVEFHGTKLQTRGRKRKTYSCMKSSNSKGKAIATKSDTAWERAKSFHSENRFFIREMNPSYIQRNIMVMPGNIITKEEEEEHGSENVTLWTSEEDRHWLVHFYRNYSSGQISLTSGWKHFAKDHNLQMGDVCVFEKIKKSGISFRVFIYSNKQEPSSPKFSDYETPKCNNMVVENHFSVCINDKQLYAVKVPKIFFENHGIAKSTEVILQLGKRSWNVKLDPYCRFTKGWNDFMRECRLKGGDICVLELIDKKKIVFEVSILACIE</sequence>
<organism evidence="8 9">
    <name type="scientific">Phaseolus coccineus</name>
    <name type="common">Scarlet runner bean</name>
    <name type="synonym">Phaseolus multiflorus</name>
    <dbReference type="NCBI Taxonomy" id="3886"/>
    <lineage>
        <taxon>Eukaryota</taxon>
        <taxon>Viridiplantae</taxon>
        <taxon>Streptophyta</taxon>
        <taxon>Embryophyta</taxon>
        <taxon>Tracheophyta</taxon>
        <taxon>Spermatophyta</taxon>
        <taxon>Magnoliopsida</taxon>
        <taxon>eudicotyledons</taxon>
        <taxon>Gunneridae</taxon>
        <taxon>Pentapetalae</taxon>
        <taxon>rosids</taxon>
        <taxon>fabids</taxon>
        <taxon>Fabales</taxon>
        <taxon>Fabaceae</taxon>
        <taxon>Papilionoideae</taxon>
        <taxon>50 kb inversion clade</taxon>
        <taxon>NPAAA clade</taxon>
        <taxon>indigoferoid/millettioid clade</taxon>
        <taxon>Phaseoleae</taxon>
        <taxon>Phaseolus</taxon>
    </lineage>
</organism>
<feature type="domain" description="TF-B3" evidence="7">
    <location>
        <begin position="606"/>
        <end position="699"/>
    </location>
</feature>
<feature type="region of interest" description="Disordered" evidence="6">
    <location>
        <begin position="485"/>
        <end position="518"/>
    </location>
</feature>
<evidence type="ECO:0000256" key="5">
    <source>
        <dbReference type="ARBA" id="ARBA00023242"/>
    </source>
</evidence>
<reference evidence="8 9" key="1">
    <citation type="submission" date="2024-01" db="EMBL/GenBank/DDBJ databases">
        <title>The genomes of 5 underutilized Papilionoideae crops provide insights into root nodulation and disease resistanc.</title>
        <authorList>
            <person name="Jiang F."/>
        </authorList>
    </citation>
    <scope>NUCLEOTIDE SEQUENCE [LARGE SCALE GENOMIC DNA]</scope>
    <source>
        <strain evidence="8">JINMINGXINNONG_FW02</strain>
        <tissue evidence="8">Leaves</tissue>
    </source>
</reference>
<feature type="compositionally biased region" description="Polar residues" evidence="6">
    <location>
        <begin position="126"/>
        <end position="138"/>
    </location>
</feature>
<accession>A0AAN9R3E1</accession>
<feature type="domain" description="TF-B3" evidence="7">
    <location>
        <begin position="27"/>
        <end position="120"/>
    </location>
</feature>
<dbReference type="InterPro" id="IPR003340">
    <property type="entry name" value="B3_DNA-bd"/>
</dbReference>
<keyword evidence="2" id="KW-0805">Transcription regulation</keyword>
<comment type="caution">
    <text evidence="8">The sequence shown here is derived from an EMBL/GenBank/DDBJ whole genome shotgun (WGS) entry which is preliminary data.</text>
</comment>
<proteinExistence type="predicted"/>
<dbReference type="GO" id="GO:0003677">
    <property type="term" value="F:DNA binding"/>
    <property type="evidence" value="ECO:0007669"/>
    <property type="project" value="UniProtKB-KW"/>
</dbReference>
<feature type="domain" description="TF-B3" evidence="7">
    <location>
        <begin position="817"/>
        <end position="917"/>
    </location>
</feature>
<dbReference type="Proteomes" id="UP001374584">
    <property type="component" value="Unassembled WGS sequence"/>
</dbReference>
<dbReference type="GO" id="GO:0005634">
    <property type="term" value="C:nucleus"/>
    <property type="evidence" value="ECO:0007669"/>
    <property type="project" value="UniProtKB-SubCell"/>
</dbReference>
<dbReference type="PANTHER" id="PTHR31920">
    <property type="entry name" value="B3 DOMAIN-CONTAINING"/>
    <property type="match status" value="1"/>
</dbReference>
<evidence type="ECO:0000313" key="9">
    <source>
        <dbReference type="Proteomes" id="UP001374584"/>
    </source>
</evidence>
<keyword evidence="9" id="KW-1185">Reference proteome</keyword>
<feature type="domain" description="TF-B3" evidence="7">
    <location>
        <begin position="192"/>
        <end position="278"/>
    </location>
</feature>
<evidence type="ECO:0000259" key="7">
    <source>
        <dbReference type="PROSITE" id="PS50863"/>
    </source>
</evidence>
<dbReference type="AlphaFoldDB" id="A0AAN9R3E1"/>
<feature type="compositionally biased region" description="Polar residues" evidence="6">
    <location>
        <begin position="485"/>
        <end position="512"/>
    </location>
</feature>
<dbReference type="PROSITE" id="PS50863">
    <property type="entry name" value="B3"/>
    <property type="match status" value="6"/>
</dbReference>
<evidence type="ECO:0000256" key="2">
    <source>
        <dbReference type="ARBA" id="ARBA00023015"/>
    </source>
</evidence>
<dbReference type="InterPro" id="IPR050655">
    <property type="entry name" value="Plant_B3_domain"/>
</dbReference>
<evidence type="ECO:0000256" key="3">
    <source>
        <dbReference type="ARBA" id="ARBA00023125"/>
    </source>
</evidence>
<evidence type="ECO:0000313" key="8">
    <source>
        <dbReference type="EMBL" id="KAK7357872.1"/>
    </source>
</evidence>
<dbReference type="Gene3D" id="2.40.330.10">
    <property type="entry name" value="DNA-binding pseudobarrel domain"/>
    <property type="match status" value="7"/>
</dbReference>
<dbReference type="PANTHER" id="PTHR31920:SF117">
    <property type="entry name" value="TRANSCRIPTIONAL FACTOR FAMILY PROTEIN, PUTATIVE-RELATED"/>
    <property type="match status" value="1"/>
</dbReference>
<evidence type="ECO:0000256" key="6">
    <source>
        <dbReference type="SAM" id="MobiDB-lite"/>
    </source>
</evidence>
<feature type="compositionally biased region" description="Basic and acidic residues" evidence="6">
    <location>
        <begin position="139"/>
        <end position="158"/>
    </location>
</feature>
<dbReference type="SUPFAM" id="SSF101936">
    <property type="entry name" value="DNA-binding pseudobarrel domain"/>
    <property type="match status" value="7"/>
</dbReference>
<feature type="domain" description="TF-B3" evidence="7">
    <location>
        <begin position="939"/>
        <end position="1030"/>
    </location>
</feature>
<dbReference type="CDD" id="cd10017">
    <property type="entry name" value="B3_DNA"/>
    <property type="match status" value="6"/>
</dbReference>
<comment type="subcellular location">
    <subcellularLocation>
        <location evidence="1">Nucleus</location>
    </subcellularLocation>
</comment>
<name>A0AAN9R3E1_PHACN</name>
<dbReference type="InterPro" id="IPR015300">
    <property type="entry name" value="DNA-bd_pseudobarrel_sf"/>
</dbReference>
<protein>
    <recommendedName>
        <fullName evidence="7">TF-B3 domain-containing protein</fullName>
    </recommendedName>
</protein>
<keyword evidence="4" id="KW-0804">Transcription</keyword>
<evidence type="ECO:0000256" key="1">
    <source>
        <dbReference type="ARBA" id="ARBA00004123"/>
    </source>
</evidence>
<dbReference type="Pfam" id="PF02362">
    <property type="entry name" value="B3"/>
    <property type="match status" value="6"/>
</dbReference>
<keyword evidence="5" id="KW-0539">Nucleus</keyword>
<feature type="region of interest" description="Disordered" evidence="6">
    <location>
        <begin position="125"/>
        <end position="160"/>
    </location>
</feature>
<dbReference type="EMBL" id="JAYMYR010000006">
    <property type="protein sequence ID" value="KAK7357872.1"/>
    <property type="molecule type" value="Genomic_DNA"/>
</dbReference>